<dbReference type="PANTHER" id="PTHR34456">
    <property type="entry name" value="MITOVIRUS RNA-DEPENDENT RNA POLYMERASE"/>
    <property type="match status" value="1"/>
</dbReference>
<evidence type="ECO:0000313" key="6">
    <source>
        <dbReference type="EMBL" id="QDW65416.1"/>
    </source>
</evidence>
<evidence type="ECO:0000256" key="2">
    <source>
        <dbReference type="ARBA" id="ARBA00022679"/>
    </source>
</evidence>
<dbReference type="InterPro" id="IPR043502">
    <property type="entry name" value="DNA/RNA_pol_sf"/>
</dbReference>
<dbReference type="InterPro" id="IPR008686">
    <property type="entry name" value="RNA_pol_mitovir"/>
</dbReference>
<dbReference type="EMBL" id="MK372895">
    <property type="protein sequence ID" value="QDW65416.1"/>
    <property type="molecule type" value="Genomic_RNA"/>
</dbReference>
<accession>A0ABX5Y4K3</accession>
<dbReference type="GeneID" id="80537981"/>
<keyword evidence="2" id="KW-0808">Transferase</keyword>
<dbReference type="Pfam" id="PF05919">
    <property type="entry name" value="Mitovir_RNA_pol"/>
    <property type="match status" value="1"/>
</dbReference>
<reference evidence="6 7" key="1">
    <citation type="journal article" date="2019" name="Front. Cell. Infect. Microbiol.">
        <title>Extreme Diversity of Mycoviruses Present in Isolates of Rhizoctonia solani AG2-2 LP From Zoysia japonica From Brazil.</title>
        <authorList>
            <person name="Picarelli M.A.S.C."/>
            <person name="Forgia M."/>
            <person name="Rivas E.B."/>
            <person name="Nerva L."/>
            <person name="Chiapello M."/>
            <person name="Turina M."/>
            <person name="Colariccio A."/>
        </authorList>
    </citation>
    <scope>NUCLEOTIDE SEQUENCE [LARGE SCALE GENOMIC DNA]</scope>
</reference>
<name>A0ABX5Y4K3_9VIRU</name>
<evidence type="ECO:0000256" key="3">
    <source>
        <dbReference type="ARBA" id="ARBA00022695"/>
    </source>
</evidence>
<organism evidence="6 7">
    <name type="scientific">Rhizoctonia solani mitovirus 26</name>
    <dbReference type="NCBI Taxonomy" id="2599417"/>
    <lineage>
        <taxon>Viruses</taxon>
        <taxon>Riboviria</taxon>
        <taxon>Orthornavirae</taxon>
        <taxon>Lenarviricota</taxon>
        <taxon>Howeltoviricetes</taxon>
        <taxon>Cryppavirales</taxon>
        <taxon>Mitoviridae</taxon>
        <taxon>Duamitovirus</taxon>
        <taxon>Duamitovirus rhso26</taxon>
    </lineage>
</organism>
<keyword evidence="1 6" id="KW-0696">RNA-directed RNA polymerase</keyword>
<protein>
    <submittedName>
        <fullName evidence="6">RNA-dependent RNA polymerase</fullName>
    </submittedName>
</protein>
<evidence type="ECO:0000256" key="1">
    <source>
        <dbReference type="ARBA" id="ARBA00022484"/>
    </source>
</evidence>
<dbReference type="Proteomes" id="UP000829819">
    <property type="component" value="Segment"/>
</dbReference>
<keyword evidence="7" id="KW-1185">Reference proteome</keyword>
<keyword evidence="5" id="KW-1133">Transmembrane helix</keyword>
<keyword evidence="5" id="KW-0472">Membrane</keyword>
<feature type="transmembrane region" description="Helical" evidence="5">
    <location>
        <begin position="175"/>
        <end position="196"/>
    </location>
</feature>
<evidence type="ECO:0000256" key="5">
    <source>
        <dbReference type="SAM" id="Phobius"/>
    </source>
</evidence>
<dbReference type="GO" id="GO:0003968">
    <property type="term" value="F:RNA-directed RNA polymerase activity"/>
    <property type="evidence" value="ECO:0007669"/>
    <property type="project" value="UniProtKB-KW"/>
</dbReference>
<dbReference type="SUPFAM" id="SSF56672">
    <property type="entry name" value="DNA/RNA polymerases"/>
    <property type="match status" value="1"/>
</dbReference>
<keyword evidence="3" id="KW-0548">Nucleotidyltransferase</keyword>
<evidence type="ECO:0000256" key="4">
    <source>
        <dbReference type="SAM" id="MobiDB-lite"/>
    </source>
</evidence>
<feature type="transmembrane region" description="Helical" evidence="5">
    <location>
        <begin position="612"/>
        <end position="634"/>
    </location>
</feature>
<keyword evidence="5" id="KW-0812">Transmembrane</keyword>
<evidence type="ECO:0000313" key="7">
    <source>
        <dbReference type="Proteomes" id="UP000829819"/>
    </source>
</evidence>
<dbReference type="RefSeq" id="YP_010799573.1">
    <property type="nucleotide sequence ID" value="NC_076671.1"/>
</dbReference>
<feature type="transmembrane region" description="Helical" evidence="5">
    <location>
        <begin position="208"/>
        <end position="228"/>
    </location>
</feature>
<feature type="region of interest" description="Disordered" evidence="4">
    <location>
        <begin position="772"/>
        <end position="791"/>
    </location>
</feature>
<dbReference type="PANTHER" id="PTHR34456:SF13">
    <property type="entry name" value="REVERSE TRANSCRIPTASE DOMAIN-CONTAINING PROTEIN"/>
    <property type="match status" value="1"/>
</dbReference>
<proteinExistence type="predicted"/>
<sequence>MVSVLKSLLGLTTKESSILYEIIGHMSCLIQKSGVKHTIAYYSEVLRLCFEYLSGRGMKNTKTWVSTWRSGLPKIIGSCTRDYIIENRDKIISNHPSLLTSRGFLILRAVLSCVAIFRSLSPKHVLKFDSVTAPYIGTGTLSRSEIVKALKSLGITRLRVKSPYFFWSNKAGVNAQYAFISIGLDFIGILGHPKVFLGHLLYAIRMRYILYILIFVFMTIWCLPLYLLSRPILGVLPLGRLAIVKELRGKARVVGITDYWTQILFKPLHDSIYSALGKTPWDGIKDQLGPVRVLLESKPDSVVSVDLTAATDRLPVKTQADILEALGLPGNHWMDILDRIYFYQDVPYKYAVGQPMGAYSSFAMLDLTNHVLMHAAANSISMKVDAGRYAILGDDVAINGQALAIPYIKLLTMLGVEVNPIKGFSGLILEFAKQIFTVGGTNLSPIGAKSLLRASREPIFLPTLVTDMSHKDFYSILVPELLMFTNYLSNLFGKEGRAAVKWLFCFLGPQSGLWQRPEGYVPNKRHQILFESMLKFTGVQASRIDVQKYFEKLILRKALFTFGAIVSSGESSLRVFEYSMKPYVWSQKRFEMLLEQTPENTATLAMASSSVILFPVLLWYWLSATFTGIFLYLVSVSLGRAKADPLYLEAFKHPLQYLRMKWDLLKWAEFDLIKAYNTPVGRPLFDGLTVRRVDIHRTILMFQGWLNRVKLSKPMQLLNLRFTRVRPWELEGDSLPAVRTAERCLSSLDPAFGRYYSDLRKDLKKAWISKQKDSKKVRGRPVKTGPGILPG</sequence>